<dbReference type="AlphaFoldDB" id="A0A1H8I0Y6"/>
<reference evidence="2 3" key="1">
    <citation type="submission" date="2016-10" db="EMBL/GenBank/DDBJ databases">
        <authorList>
            <person name="de Groot N.N."/>
        </authorList>
    </citation>
    <scope>NUCLEOTIDE SEQUENCE [LARGE SCALE GENOMIC DNA]</scope>
    <source>
        <strain evidence="2 3">DSM 16213</strain>
    </source>
</reference>
<dbReference type="InterPro" id="IPR047784">
    <property type="entry name" value="TrgA"/>
</dbReference>
<keyword evidence="1" id="KW-0812">Transmembrane</keyword>
<feature type="transmembrane region" description="Helical" evidence="1">
    <location>
        <begin position="62"/>
        <end position="83"/>
    </location>
</feature>
<proteinExistence type="predicted"/>
<name>A0A1H8I0Y6_9RHOB</name>
<accession>A0A1H8I0Y6</accession>
<feature type="transmembrane region" description="Helical" evidence="1">
    <location>
        <begin position="122"/>
        <end position="142"/>
    </location>
</feature>
<dbReference type="NCBIfam" id="NF033773">
    <property type="entry name" value="tellur_TrgA"/>
    <property type="match status" value="1"/>
</dbReference>
<dbReference type="STRING" id="245187.SAMN04488003_12318"/>
<keyword evidence="3" id="KW-1185">Reference proteome</keyword>
<feature type="transmembrane region" description="Helical" evidence="1">
    <location>
        <begin position="12"/>
        <end position="30"/>
    </location>
</feature>
<evidence type="ECO:0000256" key="1">
    <source>
        <dbReference type="SAM" id="Phobius"/>
    </source>
</evidence>
<organism evidence="2 3">
    <name type="scientific">Loktanella fryxellensis</name>
    <dbReference type="NCBI Taxonomy" id="245187"/>
    <lineage>
        <taxon>Bacteria</taxon>
        <taxon>Pseudomonadati</taxon>
        <taxon>Pseudomonadota</taxon>
        <taxon>Alphaproteobacteria</taxon>
        <taxon>Rhodobacterales</taxon>
        <taxon>Roseobacteraceae</taxon>
        <taxon>Loktanella</taxon>
    </lineage>
</organism>
<dbReference type="Proteomes" id="UP000199585">
    <property type="component" value="Unassembled WGS sequence"/>
</dbReference>
<dbReference type="OrthoDB" id="7869508at2"/>
<evidence type="ECO:0008006" key="4">
    <source>
        <dbReference type="Google" id="ProtNLM"/>
    </source>
</evidence>
<evidence type="ECO:0000313" key="2">
    <source>
        <dbReference type="EMBL" id="SEN61937.1"/>
    </source>
</evidence>
<feature type="transmembrane region" description="Helical" evidence="1">
    <location>
        <begin position="36"/>
        <end position="55"/>
    </location>
</feature>
<dbReference type="RefSeq" id="WP_143058048.1">
    <property type="nucleotide sequence ID" value="NZ_FOCI01000023.1"/>
</dbReference>
<evidence type="ECO:0000313" key="3">
    <source>
        <dbReference type="Proteomes" id="UP000199585"/>
    </source>
</evidence>
<gene>
    <name evidence="2" type="ORF">SAMN04488003_12318</name>
</gene>
<sequence>MPTAGRLTGAMAYALLGGVLAWLLIPFFDAGRVPDYWAATCVGTGLLVGWILVGTRVNQRTGVAIGTGLTAAAALAFWVLFIIGARRMIADSMRGRYDGPTDAVIGVFANMIDDGQQFADPAILLLLVLGSLAAALLTNLIGTRFR</sequence>
<keyword evidence="1" id="KW-0472">Membrane</keyword>
<keyword evidence="1" id="KW-1133">Transmembrane helix</keyword>
<protein>
    <recommendedName>
        <fullName evidence="4">TrgA family protein</fullName>
    </recommendedName>
</protein>
<dbReference type="EMBL" id="FOCI01000023">
    <property type="protein sequence ID" value="SEN61937.1"/>
    <property type="molecule type" value="Genomic_DNA"/>
</dbReference>